<reference evidence="7" key="1">
    <citation type="submission" date="2014-04" db="EMBL/GenBank/DDBJ databases">
        <title>Evolutionary Origins and Diversification of the Mycorrhizal Mutualists.</title>
        <authorList>
            <consortium name="DOE Joint Genome Institute"/>
            <consortium name="Mycorrhizal Genomics Consortium"/>
            <person name="Kohler A."/>
            <person name="Kuo A."/>
            <person name="Nagy L.G."/>
            <person name="Floudas D."/>
            <person name="Copeland A."/>
            <person name="Barry K.W."/>
            <person name="Cichocki N."/>
            <person name="Veneault-Fourrey C."/>
            <person name="LaButti K."/>
            <person name="Lindquist E.A."/>
            <person name="Lipzen A."/>
            <person name="Lundell T."/>
            <person name="Morin E."/>
            <person name="Murat C."/>
            <person name="Riley R."/>
            <person name="Ohm R."/>
            <person name="Sun H."/>
            <person name="Tunlid A."/>
            <person name="Henrissat B."/>
            <person name="Grigoriev I.V."/>
            <person name="Hibbett D.S."/>
            <person name="Martin F."/>
        </authorList>
    </citation>
    <scope>NUCLEOTIDE SEQUENCE [LARGE SCALE GENOMIC DNA]</scope>
    <source>
        <strain evidence="7">FD-334 SS-4</strain>
    </source>
</reference>
<feature type="compositionally biased region" description="Basic and acidic residues" evidence="4">
    <location>
        <begin position="425"/>
        <end position="435"/>
    </location>
</feature>
<keyword evidence="7" id="KW-1185">Reference proteome</keyword>
<evidence type="ECO:0000313" key="7">
    <source>
        <dbReference type="Proteomes" id="UP000054270"/>
    </source>
</evidence>
<keyword evidence="2 3" id="KW-0378">Hydrolase</keyword>
<dbReference type="Pfam" id="PF00233">
    <property type="entry name" value="PDEase_I"/>
    <property type="match status" value="1"/>
</dbReference>
<gene>
    <name evidence="6" type="ORF">HYPSUDRAFT_145009</name>
</gene>
<feature type="compositionally biased region" description="Low complexity" evidence="4">
    <location>
        <begin position="512"/>
        <end position="529"/>
    </location>
</feature>
<feature type="region of interest" description="Disordered" evidence="4">
    <location>
        <begin position="425"/>
        <end position="479"/>
    </location>
</feature>
<dbReference type="PANTHER" id="PTHR11347">
    <property type="entry name" value="CYCLIC NUCLEOTIDE PHOSPHODIESTERASE"/>
    <property type="match status" value="1"/>
</dbReference>
<dbReference type="STRING" id="945553.A0A0D2NHH5"/>
<dbReference type="GO" id="GO:0046872">
    <property type="term" value="F:metal ion binding"/>
    <property type="evidence" value="ECO:0007669"/>
    <property type="project" value="UniProtKB-KW"/>
</dbReference>
<feature type="domain" description="PDEase" evidence="5">
    <location>
        <begin position="83"/>
        <end position="428"/>
    </location>
</feature>
<evidence type="ECO:0000256" key="2">
    <source>
        <dbReference type="ARBA" id="ARBA00022801"/>
    </source>
</evidence>
<dbReference type="Gene3D" id="1.10.1300.10">
    <property type="entry name" value="3'5'-cyclic nucleotide phosphodiesterase, catalytic domain"/>
    <property type="match status" value="1"/>
</dbReference>
<dbReference type="PROSITE" id="PS00126">
    <property type="entry name" value="PDEASE_I_1"/>
    <property type="match status" value="1"/>
</dbReference>
<dbReference type="InterPro" id="IPR036971">
    <property type="entry name" value="PDEase_catalytic_dom_sf"/>
</dbReference>
<feature type="region of interest" description="Disordered" evidence="4">
    <location>
        <begin position="605"/>
        <end position="639"/>
    </location>
</feature>
<dbReference type="GO" id="GO:0007165">
    <property type="term" value="P:signal transduction"/>
    <property type="evidence" value="ECO:0007669"/>
    <property type="project" value="InterPro"/>
</dbReference>
<dbReference type="AlphaFoldDB" id="A0A0D2NHH5"/>
<dbReference type="PROSITE" id="PS51845">
    <property type="entry name" value="PDEASE_I_2"/>
    <property type="match status" value="1"/>
</dbReference>
<dbReference type="OrthoDB" id="546632at2759"/>
<dbReference type="InterPro" id="IPR003607">
    <property type="entry name" value="HD/PDEase_dom"/>
</dbReference>
<dbReference type="Proteomes" id="UP000054270">
    <property type="component" value="Unassembled WGS sequence"/>
</dbReference>
<dbReference type="OMA" id="SWHFEPH"/>
<evidence type="ECO:0000256" key="4">
    <source>
        <dbReference type="SAM" id="MobiDB-lite"/>
    </source>
</evidence>
<protein>
    <recommendedName>
        <fullName evidence="3">Phosphodiesterase</fullName>
        <ecNumber evidence="3">3.1.4.-</ecNumber>
    </recommendedName>
</protein>
<organism evidence="6 7">
    <name type="scientific">Hypholoma sublateritium (strain FD-334 SS-4)</name>
    <dbReference type="NCBI Taxonomy" id="945553"/>
    <lineage>
        <taxon>Eukaryota</taxon>
        <taxon>Fungi</taxon>
        <taxon>Dikarya</taxon>
        <taxon>Basidiomycota</taxon>
        <taxon>Agaricomycotina</taxon>
        <taxon>Agaricomycetes</taxon>
        <taxon>Agaricomycetidae</taxon>
        <taxon>Agaricales</taxon>
        <taxon>Agaricineae</taxon>
        <taxon>Strophariaceae</taxon>
        <taxon>Hypholoma</taxon>
    </lineage>
</organism>
<evidence type="ECO:0000259" key="5">
    <source>
        <dbReference type="PROSITE" id="PS51845"/>
    </source>
</evidence>
<keyword evidence="1 3" id="KW-0479">Metal-binding</keyword>
<evidence type="ECO:0000256" key="1">
    <source>
        <dbReference type="ARBA" id="ARBA00022723"/>
    </source>
</evidence>
<evidence type="ECO:0000256" key="3">
    <source>
        <dbReference type="RuleBase" id="RU363067"/>
    </source>
</evidence>
<dbReference type="CDD" id="cd00077">
    <property type="entry name" value="HDc"/>
    <property type="match status" value="1"/>
</dbReference>
<dbReference type="SMART" id="SM00471">
    <property type="entry name" value="HDc"/>
    <property type="match status" value="1"/>
</dbReference>
<sequence length="653" mass="71687">MCPSIGHSLEPPNGVGSHPAIPRDWRRRSADIGGLHLATTTAGQGQGWMGGDHTVIETLFAELLSDMYTHTNSSVNENSISGPPPELPSSVRSRLIHSLDRWNFEPHKLPDEELLECTLILFEALFRVEGMQEVIPVSMKQISAFIHHLRRIYRYENSYHNFEHALDVLQATQSYLKSAGIVPSPRILLQPNTTWKSKKRFDSSHTISCLGPRELFILYVAAIGHDVGHPGFSNIFMKNAKTPLSLVFDNTSALENLHCVLLLQVMKHHGLTVLLDDPQHGQHLRKLLQKSVLATDMGVHKDFMERMQRIVDGESGPLCYRQIIICQAILKNADISNPTRPFLVSKHWASALMQEWTAQAQLEEELQLQSTVKSSDDPIKEAEGQIFFISYFAKPLLELTEKAVPEMRTYTTQCKQNLKTWQKNKADLTKQRESLRQAPSSAPSSPPPPPSASLSISTLHSIPPTSPRQSDPYITAFPLSLPPTRSLPESVYAPSAYWRSENESIPDSPTESESVSSAMFSSVSDGSSSNKCLSVIAGSTSGSTSGPAPPPAPAPHAAIRAASKVGSLRQLKDARARKVSRNSWCLATTLFHPTTPADPPPFVLGDEPDTDTPKKGVALPPASPPGLVHATPPLQPLGGNFMIPRPLNVSTLP</sequence>
<dbReference type="EC" id="3.1.4.-" evidence="3"/>
<comment type="cofactor">
    <cofactor evidence="3">
        <name>a divalent metal cation</name>
        <dbReference type="ChEBI" id="CHEBI:60240"/>
    </cofactor>
    <text evidence="3">Binds 2 divalent metal cations per subunit. Site 1 may preferentially bind zinc ions, while site 2 has a preference for magnesium and/or manganese ions.</text>
</comment>
<dbReference type="InterPro" id="IPR002073">
    <property type="entry name" value="PDEase_catalytic_dom"/>
</dbReference>
<accession>A0A0D2NHH5</accession>
<comment type="similarity">
    <text evidence="3">Belongs to the cyclic nucleotide phosphodiesterase family.</text>
</comment>
<dbReference type="InterPro" id="IPR023174">
    <property type="entry name" value="PDEase_CS"/>
</dbReference>
<name>A0A0D2NHH5_HYPSF</name>
<proteinExistence type="inferred from homology"/>
<dbReference type="SUPFAM" id="SSF109604">
    <property type="entry name" value="HD-domain/PDEase-like"/>
    <property type="match status" value="1"/>
</dbReference>
<feature type="region of interest" description="Disordered" evidence="4">
    <location>
        <begin position="501"/>
        <end position="529"/>
    </location>
</feature>
<dbReference type="GO" id="GO:0004114">
    <property type="term" value="F:3',5'-cyclic-nucleotide phosphodiesterase activity"/>
    <property type="evidence" value="ECO:0007669"/>
    <property type="project" value="InterPro"/>
</dbReference>
<evidence type="ECO:0000313" key="6">
    <source>
        <dbReference type="EMBL" id="KJA18419.1"/>
    </source>
</evidence>
<dbReference type="EMBL" id="KN817589">
    <property type="protein sequence ID" value="KJA18419.1"/>
    <property type="molecule type" value="Genomic_DNA"/>
</dbReference>
<feature type="region of interest" description="Disordered" evidence="4">
    <location>
        <begin position="1"/>
        <end position="22"/>
    </location>
</feature>